<protein>
    <submittedName>
        <fullName evidence="1">Uncharacterized protein</fullName>
    </submittedName>
</protein>
<dbReference type="AlphaFoldDB" id="A0A9X1LF78"/>
<sequence length="54" mass="6254">MFELLLFIAACAAIAFLVANIQKLTATPKTKLQPIKIEREDTLQNRLNQRRRRS</sequence>
<comment type="caution">
    <text evidence="1">The sequence shown here is derived from an EMBL/GenBank/DDBJ whole genome shotgun (WGS) entry which is preliminary data.</text>
</comment>
<organism evidence="1 2">
    <name type="scientific">Marinomonas algarum</name>
    <dbReference type="NCBI Taxonomy" id="2883105"/>
    <lineage>
        <taxon>Bacteria</taxon>
        <taxon>Pseudomonadati</taxon>
        <taxon>Pseudomonadota</taxon>
        <taxon>Gammaproteobacteria</taxon>
        <taxon>Oceanospirillales</taxon>
        <taxon>Oceanospirillaceae</taxon>
        <taxon>Marinomonas</taxon>
    </lineage>
</organism>
<dbReference type="Proteomes" id="UP001139095">
    <property type="component" value="Unassembled WGS sequence"/>
</dbReference>
<gene>
    <name evidence="1" type="ORF">LG368_12655</name>
</gene>
<reference evidence="1" key="1">
    <citation type="submission" date="2021-10" db="EMBL/GenBank/DDBJ databases">
        <title>Marinomonas pontica sp. nov., isolated from the Black Sea.</title>
        <authorList>
            <person name="Zhao L.-H."/>
            <person name="Xue J.-H."/>
        </authorList>
    </citation>
    <scope>NUCLEOTIDE SEQUENCE</scope>
    <source>
        <strain evidence="1">E8</strain>
    </source>
</reference>
<accession>A0A9X1LF78</accession>
<name>A0A9X1LF78_9GAMM</name>
<evidence type="ECO:0000313" key="2">
    <source>
        <dbReference type="Proteomes" id="UP001139095"/>
    </source>
</evidence>
<evidence type="ECO:0000313" key="1">
    <source>
        <dbReference type="EMBL" id="MCB5162746.1"/>
    </source>
</evidence>
<dbReference type="RefSeq" id="WP_226755093.1">
    <property type="nucleotide sequence ID" value="NZ_JAJATW010000021.1"/>
</dbReference>
<proteinExistence type="predicted"/>
<dbReference type="EMBL" id="JAJATW010000021">
    <property type="protein sequence ID" value="MCB5162746.1"/>
    <property type="molecule type" value="Genomic_DNA"/>
</dbReference>
<keyword evidence="2" id="KW-1185">Reference proteome</keyword>